<evidence type="ECO:0000313" key="3">
    <source>
        <dbReference type="Proteomes" id="UP001203852"/>
    </source>
</evidence>
<reference evidence="2" key="1">
    <citation type="journal article" date="2022" name="bioRxiv">
        <title>Deciphering the potential niche of two novel black yeast fungi from a biological soil crust based on their genomes, phenotypes, and melanin regulation.</title>
        <authorList>
            <consortium name="DOE Joint Genome Institute"/>
            <person name="Carr E.C."/>
            <person name="Barton Q."/>
            <person name="Grambo S."/>
            <person name="Sullivan M."/>
            <person name="Renfro C.M."/>
            <person name="Kuo A."/>
            <person name="Pangilinan J."/>
            <person name="Lipzen A."/>
            <person name="Keymanesh K."/>
            <person name="Savage E."/>
            <person name="Barry K."/>
            <person name="Grigoriev I.V."/>
            <person name="Riekhof W.R."/>
            <person name="Harris S.S."/>
        </authorList>
    </citation>
    <scope>NUCLEOTIDE SEQUENCE</scope>
    <source>
        <strain evidence="2">JF 03-4F</strain>
    </source>
</reference>
<dbReference type="EMBL" id="MU404350">
    <property type="protein sequence ID" value="KAI1617471.1"/>
    <property type="molecule type" value="Genomic_DNA"/>
</dbReference>
<dbReference type="AlphaFoldDB" id="A0AAN6E3H2"/>
<feature type="compositionally biased region" description="Polar residues" evidence="1">
    <location>
        <begin position="1"/>
        <end position="13"/>
    </location>
</feature>
<dbReference type="Gene3D" id="3.30.450.30">
    <property type="entry name" value="Dynein light chain 2a, cytoplasmic"/>
    <property type="match status" value="1"/>
</dbReference>
<dbReference type="SUPFAM" id="SSF103196">
    <property type="entry name" value="Roadblock/LC7 domain"/>
    <property type="match status" value="1"/>
</dbReference>
<evidence type="ECO:0000256" key="1">
    <source>
        <dbReference type="SAM" id="MobiDB-lite"/>
    </source>
</evidence>
<dbReference type="Proteomes" id="UP001203852">
    <property type="component" value="Unassembled WGS sequence"/>
</dbReference>
<evidence type="ECO:0000313" key="2">
    <source>
        <dbReference type="EMBL" id="KAI1617471.1"/>
    </source>
</evidence>
<name>A0AAN6E3H2_9EURO</name>
<dbReference type="PANTHER" id="PTHR10779">
    <property type="entry name" value="DYNEIN LIGHT CHAIN ROADBLOCK"/>
    <property type="match status" value="1"/>
</dbReference>
<comment type="caution">
    <text evidence="2">The sequence shown here is derived from an EMBL/GenBank/DDBJ whole genome shotgun (WGS) entry which is preliminary data.</text>
</comment>
<proteinExistence type="predicted"/>
<protein>
    <recommendedName>
        <fullName evidence="4">Roadblock/LAMTOR2 domain-containing protein</fullName>
    </recommendedName>
</protein>
<accession>A0AAN6E3H2</accession>
<feature type="region of interest" description="Disordered" evidence="1">
    <location>
        <begin position="1"/>
        <end position="20"/>
    </location>
</feature>
<feature type="region of interest" description="Disordered" evidence="1">
    <location>
        <begin position="126"/>
        <end position="146"/>
    </location>
</feature>
<sequence>MAQTDRNQQNGSSIDAMLRGLTDRPNVQSTLILSRRDGSIIRATGFDAAEKQNNAGGYQWSATQTKTPVQPEVEVQPGGDGAADGKLQLVEVLASSIFQFVNNAGFLATTLGTTSRQILGAQNTNFASGESENKDGAATEDEIDNKADEDEVQLLRLRTKHQEIIVFPDPNYICCVVQRMGKAGHTDKRR</sequence>
<keyword evidence="3" id="KW-1185">Reference proteome</keyword>
<gene>
    <name evidence="2" type="ORF">EDD36DRAFT_2651</name>
</gene>
<evidence type="ECO:0008006" key="4">
    <source>
        <dbReference type="Google" id="ProtNLM"/>
    </source>
</evidence>
<organism evidence="2 3">
    <name type="scientific">Exophiala viscosa</name>
    <dbReference type="NCBI Taxonomy" id="2486360"/>
    <lineage>
        <taxon>Eukaryota</taxon>
        <taxon>Fungi</taxon>
        <taxon>Dikarya</taxon>
        <taxon>Ascomycota</taxon>
        <taxon>Pezizomycotina</taxon>
        <taxon>Eurotiomycetes</taxon>
        <taxon>Chaetothyriomycetidae</taxon>
        <taxon>Chaetothyriales</taxon>
        <taxon>Herpotrichiellaceae</taxon>
        <taxon>Exophiala</taxon>
    </lineage>
</organism>